<comment type="similarity">
    <text evidence="3">Belongs to the BLOC1S4 family.</text>
</comment>
<evidence type="ECO:0000256" key="3">
    <source>
        <dbReference type="ARBA" id="ARBA00007289"/>
    </source>
</evidence>
<dbReference type="OMA" id="RWQYLTQ"/>
<dbReference type="EMBL" id="CH476626">
    <property type="protein sequence ID" value="EDO02958.1"/>
    <property type="molecule type" value="Genomic_DNA"/>
</dbReference>
<dbReference type="PANTHER" id="PTHR39145:SF1">
    <property type="entry name" value="BIOGENESIS OF LYSOSOME-RELATED ORGANELLES COMPLEX 1 SUBUNIT CNL1"/>
    <property type="match status" value="1"/>
</dbReference>
<sequence>MVLMLMLLDDLIDSIHSLIYKNEGEASQIPEPIVDLTITLSVLCEGVKTIEYTSSIAWHQTKFFEPPRGGIEPIPMASPAPSVPDTQLGLTADEIALLRHHQSQAAANAGSNSSRAASRASSQGLLLLDTTSLAALGRHFDHLISQIAARLEYLSEQSAIVAQQQYDSAGNAIAMADAEIARFHEILRQIDELELDFDRIRHIRDIVRGYRQRVEEMEQAVERGASAHMSGSRHRHRVPQESSGSSRRHRR</sequence>
<dbReference type="GO" id="GO:0005737">
    <property type="term" value="C:cytoplasm"/>
    <property type="evidence" value="ECO:0007669"/>
    <property type="project" value="UniProtKB-SubCell"/>
</dbReference>
<evidence type="ECO:0000256" key="1">
    <source>
        <dbReference type="ARBA" id="ARBA00003807"/>
    </source>
</evidence>
<dbReference type="GeneID" id="5489959"/>
<dbReference type="STRING" id="665079.A7EJE2"/>
<comment type="subcellular location">
    <subcellularLocation>
        <location evidence="2">Cytoplasm</location>
    </subcellularLocation>
</comment>
<evidence type="ECO:0000313" key="8">
    <source>
        <dbReference type="EMBL" id="EDO02958.1"/>
    </source>
</evidence>
<organism evidence="8 9">
    <name type="scientific">Sclerotinia sclerotiorum (strain ATCC 18683 / 1980 / Ss-1)</name>
    <name type="common">White mold</name>
    <name type="synonym">Whetzelinia sclerotiorum</name>
    <dbReference type="NCBI Taxonomy" id="665079"/>
    <lineage>
        <taxon>Eukaryota</taxon>
        <taxon>Fungi</taxon>
        <taxon>Dikarya</taxon>
        <taxon>Ascomycota</taxon>
        <taxon>Pezizomycotina</taxon>
        <taxon>Leotiomycetes</taxon>
        <taxon>Helotiales</taxon>
        <taxon>Sclerotiniaceae</taxon>
        <taxon>Sclerotinia</taxon>
    </lineage>
</organism>
<accession>A7EJE2</accession>
<dbReference type="GO" id="GO:0031083">
    <property type="term" value="C:BLOC-1 complex"/>
    <property type="evidence" value="ECO:0000318"/>
    <property type="project" value="GO_Central"/>
</dbReference>
<dbReference type="Proteomes" id="UP000001312">
    <property type="component" value="Unassembled WGS sequence"/>
</dbReference>
<dbReference type="InParanoid" id="A7EJE2"/>
<dbReference type="GO" id="GO:0007032">
    <property type="term" value="P:endosome organization"/>
    <property type="evidence" value="ECO:0000318"/>
    <property type="project" value="GO_Central"/>
</dbReference>
<name>A7EJE2_SCLS1</name>
<evidence type="ECO:0000313" key="9">
    <source>
        <dbReference type="Proteomes" id="UP000001312"/>
    </source>
</evidence>
<dbReference type="InterPro" id="IPR034455">
    <property type="entry name" value="CNL1"/>
</dbReference>
<keyword evidence="5" id="KW-0963">Cytoplasm</keyword>
<evidence type="ECO:0000256" key="2">
    <source>
        <dbReference type="ARBA" id="ARBA00004496"/>
    </source>
</evidence>
<evidence type="ECO:0000256" key="6">
    <source>
        <dbReference type="ARBA" id="ARBA00029995"/>
    </source>
</evidence>
<dbReference type="KEGG" id="ssl:SS1G_05435"/>
<evidence type="ECO:0000256" key="7">
    <source>
        <dbReference type="SAM" id="MobiDB-lite"/>
    </source>
</evidence>
<protein>
    <recommendedName>
        <fullName evidence="4">Biogenesis of lysosome-related organelles complex 1 subunit CNL1</fullName>
    </recommendedName>
    <alternativeName>
        <fullName evidence="6">CNO-like protein 1</fullName>
    </alternativeName>
</protein>
<dbReference type="AlphaFoldDB" id="A7EJE2"/>
<dbReference type="PANTHER" id="PTHR39145">
    <property type="entry name" value="BIOGENESIS OF LYSOSOME-RELATED ORGANELLES COMPLEX 1 SUBUNIT CNL1"/>
    <property type="match status" value="1"/>
</dbReference>
<dbReference type="RefSeq" id="XP_001594007.1">
    <property type="nucleotide sequence ID" value="XM_001593957.1"/>
</dbReference>
<keyword evidence="9" id="KW-1185">Reference proteome</keyword>
<dbReference type="eggNOG" id="ENOG502S5Q7">
    <property type="taxonomic scope" value="Eukaryota"/>
</dbReference>
<reference evidence="9" key="1">
    <citation type="journal article" date="2011" name="PLoS Genet.">
        <title>Genomic analysis of the necrotrophic fungal pathogens Sclerotinia sclerotiorum and Botrytis cinerea.</title>
        <authorList>
            <person name="Amselem J."/>
            <person name="Cuomo C.A."/>
            <person name="van Kan J.A."/>
            <person name="Viaud M."/>
            <person name="Benito E.P."/>
            <person name="Couloux A."/>
            <person name="Coutinho P.M."/>
            <person name="de Vries R.P."/>
            <person name="Dyer P.S."/>
            <person name="Fillinger S."/>
            <person name="Fournier E."/>
            <person name="Gout L."/>
            <person name="Hahn M."/>
            <person name="Kohn L."/>
            <person name="Lapalu N."/>
            <person name="Plummer K.M."/>
            <person name="Pradier J.M."/>
            <person name="Quevillon E."/>
            <person name="Sharon A."/>
            <person name="Simon A."/>
            <person name="ten Have A."/>
            <person name="Tudzynski B."/>
            <person name="Tudzynski P."/>
            <person name="Wincker P."/>
            <person name="Andrew M."/>
            <person name="Anthouard V."/>
            <person name="Beever R.E."/>
            <person name="Beffa R."/>
            <person name="Benoit I."/>
            <person name="Bouzid O."/>
            <person name="Brault B."/>
            <person name="Chen Z."/>
            <person name="Choquer M."/>
            <person name="Collemare J."/>
            <person name="Cotton P."/>
            <person name="Danchin E.G."/>
            <person name="Da Silva C."/>
            <person name="Gautier A."/>
            <person name="Giraud C."/>
            <person name="Giraud T."/>
            <person name="Gonzalez C."/>
            <person name="Grossetete S."/>
            <person name="Guldener U."/>
            <person name="Henrissat B."/>
            <person name="Howlett B.J."/>
            <person name="Kodira C."/>
            <person name="Kretschmer M."/>
            <person name="Lappartient A."/>
            <person name="Leroch M."/>
            <person name="Levis C."/>
            <person name="Mauceli E."/>
            <person name="Neuveglise C."/>
            <person name="Oeser B."/>
            <person name="Pearson M."/>
            <person name="Poulain J."/>
            <person name="Poussereau N."/>
            <person name="Quesneville H."/>
            <person name="Rascle C."/>
            <person name="Schumacher J."/>
            <person name="Segurens B."/>
            <person name="Sexton A."/>
            <person name="Silva E."/>
            <person name="Sirven C."/>
            <person name="Soanes D.M."/>
            <person name="Talbot N.J."/>
            <person name="Templeton M."/>
            <person name="Yandava C."/>
            <person name="Yarden O."/>
            <person name="Zeng Q."/>
            <person name="Rollins J.A."/>
            <person name="Lebrun M.H."/>
            <person name="Dickman M."/>
        </authorList>
    </citation>
    <scope>NUCLEOTIDE SEQUENCE [LARGE SCALE GENOMIC DNA]</scope>
    <source>
        <strain evidence="9">ATCC 18683 / 1980 / Ss-1</strain>
    </source>
</reference>
<feature type="region of interest" description="Disordered" evidence="7">
    <location>
        <begin position="219"/>
        <end position="251"/>
    </location>
</feature>
<dbReference type="HOGENOM" id="CLU_096905_0_0_1"/>
<gene>
    <name evidence="8" type="ORF">SS1G_05435</name>
</gene>
<evidence type="ECO:0000256" key="5">
    <source>
        <dbReference type="ARBA" id="ARBA00022490"/>
    </source>
</evidence>
<comment type="function">
    <text evidence="1">Component of the biogenesis of lysosome-related organelles complex-1 (BLOC-1), a complex that is involved in endosomal cargo sorting.</text>
</comment>
<evidence type="ECO:0000256" key="4">
    <source>
        <dbReference type="ARBA" id="ARBA00014971"/>
    </source>
</evidence>
<proteinExistence type="inferred from homology"/>